<proteinExistence type="predicted"/>
<dbReference type="Proteomes" id="UP001596312">
    <property type="component" value="Unassembled WGS sequence"/>
</dbReference>
<protein>
    <submittedName>
        <fullName evidence="1">DUF5793 family protein</fullName>
    </submittedName>
</protein>
<reference evidence="1 2" key="1">
    <citation type="journal article" date="2019" name="Int. J. Syst. Evol. Microbiol.">
        <title>The Global Catalogue of Microorganisms (GCM) 10K type strain sequencing project: providing services to taxonomists for standard genome sequencing and annotation.</title>
        <authorList>
            <consortium name="The Broad Institute Genomics Platform"/>
            <consortium name="The Broad Institute Genome Sequencing Center for Infectious Disease"/>
            <person name="Wu L."/>
            <person name="Ma J."/>
        </authorList>
    </citation>
    <scope>NUCLEOTIDE SEQUENCE [LARGE SCALE GENOMIC DNA]</scope>
    <source>
        <strain evidence="1 2">CGMCC 1.3240</strain>
    </source>
</reference>
<sequence length="156" mass="17530">MRREYFTLDVRGIDWVDEGGEPATPTVVIDFEGPVDELEERLTGFDGERLSASQTDVALRLQGDVEAPGTTGVVSVTNRTTGDFVLELNEEAEDVLRFIRAARAYGKESESDERYRVLIRVEGEELITYEKSTFLVYDEEGNLLRQHSLIPSGVEL</sequence>
<keyword evidence="2" id="KW-1185">Reference proteome</keyword>
<accession>A0ABD5V641</accession>
<organism evidence="1 2">
    <name type="scientific">Halalkalicoccus tibetensis</name>
    <dbReference type="NCBI Taxonomy" id="175632"/>
    <lineage>
        <taxon>Archaea</taxon>
        <taxon>Methanobacteriati</taxon>
        <taxon>Methanobacteriota</taxon>
        <taxon>Stenosarchaea group</taxon>
        <taxon>Halobacteria</taxon>
        <taxon>Halobacteriales</taxon>
        <taxon>Halococcaceae</taxon>
        <taxon>Halalkalicoccus</taxon>
    </lineage>
</organism>
<evidence type="ECO:0000313" key="2">
    <source>
        <dbReference type="Proteomes" id="UP001596312"/>
    </source>
</evidence>
<gene>
    <name evidence="1" type="ORF">ACFQGH_13845</name>
</gene>
<dbReference type="InterPro" id="IPR043811">
    <property type="entry name" value="DUF5793"/>
</dbReference>
<dbReference type="EMBL" id="JBHSXQ010000004">
    <property type="protein sequence ID" value="MFC6906276.1"/>
    <property type="molecule type" value="Genomic_DNA"/>
</dbReference>
<dbReference type="RefSeq" id="WP_340604833.1">
    <property type="nucleotide sequence ID" value="NZ_JBBMXV010000004.1"/>
</dbReference>
<dbReference type="Pfam" id="PF19106">
    <property type="entry name" value="DUF5793"/>
    <property type="match status" value="1"/>
</dbReference>
<evidence type="ECO:0000313" key="1">
    <source>
        <dbReference type="EMBL" id="MFC6906276.1"/>
    </source>
</evidence>
<dbReference type="AlphaFoldDB" id="A0ABD5V641"/>
<comment type="caution">
    <text evidence="1">The sequence shown here is derived from an EMBL/GenBank/DDBJ whole genome shotgun (WGS) entry which is preliminary data.</text>
</comment>
<name>A0ABD5V641_9EURY</name>